<comment type="pathway">
    <text evidence="6">Carbohydrate degradation; 2-deoxy-D-ribose 1-phosphate degradation; D-glyceraldehyde 3-phosphate and acetaldehyde from 2-deoxy-alpha-D-ribose 1-phosphate: step 1/2.</text>
</comment>
<evidence type="ECO:0000259" key="8">
    <source>
        <dbReference type="Pfam" id="PF01676"/>
    </source>
</evidence>
<evidence type="ECO:0000313" key="10">
    <source>
        <dbReference type="Proteomes" id="UP000243333"/>
    </source>
</evidence>
<evidence type="ECO:0000256" key="7">
    <source>
        <dbReference type="NCBIfam" id="TIGR01696"/>
    </source>
</evidence>
<evidence type="ECO:0000256" key="1">
    <source>
        <dbReference type="ARBA" id="ARBA00010373"/>
    </source>
</evidence>
<comment type="cofactor">
    <cofactor evidence="6">
        <name>Mn(2+)</name>
        <dbReference type="ChEBI" id="CHEBI:29035"/>
    </cofactor>
    <text evidence="6">Binds 2 manganese ions.</text>
</comment>
<comment type="catalytic activity">
    <reaction evidence="6">
        <text>2-deoxy-alpha-D-ribose 1-phosphate = 2-deoxy-D-ribose 5-phosphate</text>
        <dbReference type="Rhea" id="RHEA:27658"/>
        <dbReference type="ChEBI" id="CHEBI:57259"/>
        <dbReference type="ChEBI" id="CHEBI:62877"/>
        <dbReference type="EC" id="5.4.2.7"/>
    </reaction>
</comment>
<dbReference type="STRING" id="1123285.SAMN05660235_00955"/>
<organism evidence="9 10">
    <name type="scientific">Sporolituus thermophilus DSM 23256</name>
    <dbReference type="NCBI Taxonomy" id="1123285"/>
    <lineage>
        <taxon>Bacteria</taxon>
        <taxon>Bacillati</taxon>
        <taxon>Bacillota</taxon>
        <taxon>Negativicutes</taxon>
        <taxon>Selenomonadales</taxon>
        <taxon>Sporomusaceae</taxon>
        <taxon>Sporolituus</taxon>
    </lineage>
</organism>
<keyword evidence="2 6" id="KW-0963">Cytoplasm</keyword>
<evidence type="ECO:0000256" key="6">
    <source>
        <dbReference type="HAMAP-Rule" id="MF_00740"/>
    </source>
</evidence>
<dbReference type="PANTHER" id="PTHR21110:SF0">
    <property type="entry name" value="PHOSPHOPENTOMUTASE"/>
    <property type="match status" value="1"/>
</dbReference>
<name>A0A1G7JK01_9FIRM</name>
<feature type="binding site" evidence="6">
    <location>
        <position position="327"/>
    </location>
    <ligand>
        <name>Mn(2+)</name>
        <dbReference type="ChEBI" id="CHEBI:29035"/>
        <label>1</label>
    </ligand>
</feature>
<feature type="binding site" evidence="6">
    <location>
        <position position="290"/>
    </location>
    <ligand>
        <name>Mn(2+)</name>
        <dbReference type="ChEBI" id="CHEBI:29035"/>
        <label>2</label>
    </ligand>
</feature>
<dbReference type="InterPro" id="IPR017850">
    <property type="entry name" value="Alkaline_phosphatase_core_sf"/>
</dbReference>
<dbReference type="Pfam" id="PF01676">
    <property type="entry name" value="Metalloenzyme"/>
    <property type="match status" value="1"/>
</dbReference>
<dbReference type="GO" id="GO:0000287">
    <property type="term" value="F:magnesium ion binding"/>
    <property type="evidence" value="ECO:0007669"/>
    <property type="project" value="UniProtKB-UniRule"/>
</dbReference>
<dbReference type="RefSeq" id="WP_171904594.1">
    <property type="nucleotide sequence ID" value="NZ_FNBU01000005.1"/>
</dbReference>
<dbReference type="SUPFAM" id="SSF143856">
    <property type="entry name" value="DeoB insert domain-like"/>
    <property type="match status" value="1"/>
</dbReference>
<protein>
    <recommendedName>
        <fullName evidence="6 7">Phosphopentomutase</fullName>
        <ecNumber evidence="6 7">5.4.2.7</ecNumber>
    </recommendedName>
    <alternativeName>
        <fullName evidence="6">Phosphodeoxyribomutase</fullName>
    </alternativeName>
</protein>
<dbReference type="InterPro" id="IPR010045">
    <property type="entry name" value="DeoB"/>
</dbReference>
<dbReference type="InterPro" id="IPR006124">
    <property type="entry name" value="Metalloenzyme"/>
</dbReference>
<gene>
    <name evidence="6" type="primary">deoB</name>
    <name evidence="9" type="ORF">SAMN05660235_00955</name>
</gene>
<dbReference type="GO" id="GO:0006015">
    <property type="term" value="P:5-phosphoribose 1-diphosphate biosynthetic process"/>
    <property type="evidence" value="ECO:0007669"/>
    <property type="project" value="UniProtKB-UniPathway"/>
</dbReference>
<feature type="binding site" evidence="6">
    <location>
        <position position="338"/>
    </location>
    <ligand>
        <name>Mn(2+)</name>
        <dbReference type="ChEBI" id="CHEBI:29035"/>
        <label>2</label>
    </ligand>
</feature>
<keyword evidence="10" id="KW-1185">Reference proteome</keyword>
<keyword evidence="4 6" id="KW-0464">Manganese</keyword>
<evidence type="ECO:0000256" key="3">
    <source>
        <dbReference type="ARBA" id="ARBA00022723"/>
    </source>
</evidence>
<dbReference type="Proteomes" id="UP000243333">
    <property type="component" value="Unassembled WGS sequence"/>
</dbReference>
<keyword evidence="5 6" id="KW-0413">Isomerase</keyword>
<evidence type="ECO:0000256" key="4">
    <source>
        <dbReference type="ARBA" id="ARBA00023211"/>
    </source>
</evidence>
<dbReference type="AlphaFoldDB" id="A0A1G7JK01"/>
<comment type="subcellular location">
    <subcellularLocation>
        <location evidence="6">Cytoplasm</location>
    </subcellularLocation>
</comment>
<dbReference type="GO" id="GO:0006018">
    <property type="term" value="P:2-deoxyribose 1-phosphate catabolic process"/>
    <property type="evidence" value="ECO:0007669"/>
    <property type="project" value="UniProtKB-UniRule"/>
</dbReference>
<dbReference type="GO" id="GO:0005829">
    <property type="term" value="C:cytosol"/>
    <property type="evidence" value="ECO:0007669"/>
    <property type="project" value="TreeGrafter"/>
</dbReference>
<dbReference type="Gene3D" id="3.30.70.1250">
    <property type="entry name" value="Phosphopentomutase"/>
    <property type="match status" value="1"/>
</dbReference>
<dbReference type="SUPFAM" id="SSF53649">
    <property type="entry name" value="Alkaline phosphatase-like"/>
    <property type="match status" value="1"/>
</dbReference>
<dbReference type="GO" id="GO:0043094">
    <property type="term" value="P:metabolic compound salvage"/>
    <property type="evidence" value="ECO:0007669"/>
    <property type="project" value="UniProtKB-UniRule"/>
</dbReference>
<dbReference type="GO" id="GO:0008973">
    <property type="term" value="F:phosphopentomutase activity"/>
    <property type="evidence" value="ECO:0007669"/>
    <property type="project" value="UniProtKB-UniRule"/>
</dbReference>
<sequence>MFARIIIIVMDSVGIGALPDAANYGDTGANTLANIARSQGGLFLPVLESLGLGCIAPIDGVRSDIEPRGAFGKMAEVSKGKDTTSGHWELAGCPVYEPFPVYPDGFPREVIEKFSNLTGRCVLGNKAASGTAIIQELGAEHMRTGCPIVYTSADSVFQIAAHEEIIPLEELYRLCRIAREAVCVGPHAVGRVIARPFVGRPGSFIRTANRHDYSLPPFRDTVLDFLVRAGYSVTGVGKIADIFAQRGITRSFLTKSNDDGMETLIKLVAAQAEKGVIMVNLVDFDSLYGHRRDPAGYARALEKFDRRLGVLLESLQSDDLLIITADHGCDPTFSGSDHTREYVPLIVYHRRIRGHSLGTRQSFADVAATIADNFSLPAPFGVSFLAEVKYGCAS</sequence>
<dbReference type="UniPathway" id="UPA00087">
    <property type="reaction ID" value="UER00173"/>
</dbReference>
<dbReference type="GO" id="GO:0009117">
    <property type="term" value="P:nucleotide metabolic process"/>
    <property type="evidence" value="ECO:0007669"/>
    <property type="project" value="UniProtKB-UniRule"/>
</dbReference>
<feature type="domain" description="Metalloenzyme" evidence="8">
    <location>
        <begin position="4"/>
        <end position="377"/>
    </location>
</feature>
<feature type="binding site" evidence="6">
    <location>
        <position position="326"/>
    </location>
    <ligand>
        <name>Mn(2+)</name>
        <dbReference type="ChEBI" id="CHEBI:29035"/>
        <label>1</label>
    </ligand>
</feature>
<dbReference type="GO" id="GO:0030145">
    <property type="term" value="F:manganese ion binding"/>
    <property type="evidence" value="ECO:0007669"/>
    <property type="project" value="UniProtKB-UniRule"/>
</dbReference>
<dbReference type="FunFam" id="3.30.70.1250:FF:000001">
    <property type="entry name" value="Phosphopentomutase"/>
    <property type="match status" value="1"/>
</dbReference>
<comment type="function">
    <text evidence="6">Isomerase that catalyzes the conversion of deoxy-ribose 1-phosphate (dRib-1-P) and ribose 1-phosphate (Rib-1-P) to deoxy-ribose 5-phosphate (dRib-5-P) and ribose 5-phosphate (Rib-5-P), respectively.</text>
</comment>
<dbReference type="PANTHER" id="PTHR21110">
    <property type="entry name" value="PHOSPHOPENTOMUTASE"/>
    <property type="match status" value="1"/>
</dbReference>
<dbReference type="HAMAP" id="MF_00740">
    <property type="entry name" value="Phosphopentomut"/>
    <property type="match status" value="1"/>
</dbReference>
<dbReference type="EC" id="5.4.2.7" evidence="6 7"/>
<dbReference type="InterPro" id="IPR024052">
    <property type="entry name" value="Phosphopentomutase_DeoB_cap_sf"/>
</dbReference>
<evidence type="ECO:0000256" key="5">
    <source>
        <dbReference type="ARBA" id="ARBA00023235"/>
    </source>
</evidence>
<evidence type="ECO:0000313" key="9">
    <source>
        <dbReference type="EMBL" id="SDF25226.1"/>
    </source>
</evidence>
<feature type="binding site" evidence="6">
    <location>
        <position position="11"/>
    </location>
    <ligand>
        <name>Mn(2+)</name>
        <dbReference type="ChEBI" id="CHEBI:29035"/>
        <label>1</label>
    </ligand>
</feature>
<keyword evidence="3 6" id="KW-0479">Metal-binding</keyword>
<accession>A0A1G7JK01</accession>
<dbReference type="CDD" id="cd16009">
    <property type="entry name" value="PPM"/>
    <property type="match status" value="1"/>
</dbReference>
<dbReference type="PIRSF" id="PIRSF001491">
    <property type="entry name" value="Ppentomutase"/>
    <property type="match status" value="1"/>
</dbReference>
<comment type="catalytic activity">
    <reaction evidence="6">
        <text>alpha-D-ribose 1-phosphate = D-ribose 5-phosphate</text>
        <dbReference type="Rhea" id="RHEA:18793"/>
        <dbReference type="ChEBI" id="CHEBI:57720"/>
        <dbReference type="ChEBI" id="CHEBI:78346"/>
        <dbReference type="EC" id="5.4.2.7"/>
    </reaction>
</comment>
<comment type="similarity">
    <text evidence="1 6">Belongs to the phosphopentomutase family.</text>
</comment>
<reference evidence="10" key="1">
    <citation type="submission" date="2016-10" db="EMBL/GenBank/DDBJ databases">
        <authorList>
            <person name="Varghese N."/>
            <person name="Submissions S."/>
        </authorList>
    </citation>
    <scope>NUCLEOTIDE SEQUENCE [LARGE SCALE GENOMIC DNA]</scope>
    <source>
        <strain evidence="10">DSM 23256</strain>
    </source>
</reference>
<proteinExistence type="inferred from homology"/>
<evidence type="ECO:0000256" key="2">
    <source>
        <dbReference type="ARBA" id="ARBA00022490"/>
    </source>
</evidence>
<dbReference type="EMBL" id="FNBU01000005">
    <property type="protein sequence ID" value="SDF25226.1"/>
    <property type="molecule type" value="Genomic_DNA"/>
</dbReference>
<dbReference type="NCBIfam" id="TIGR01696">
    <property type="entry name" value="deoB"/>
    <property type="match status" value="1"/>
</dbReference>
<feature type="binding site" evidence="6">
    <location>
        <position position="285"/>
    </location>
    <ligand>
        <name>Mn(2+)</name>
        <dbReference type="ChEBI" id="CHEBI:29035"/>
        <label>2</label>
    </ligand>
</feature>
<dbReference type="NCBIfam" id="NF003766">
    <property type="entry name" value="PRK05362.1"/>
    <property type="match status" value="1"/>
</dbReference>
<dbReference type="Gene3D" id="3.40.720.10">
    <property type="entry name" value="Alkaline Phosphatase, subunit A"/>
    <property type="match status" value="1"/>
</dbReference>